<reference evidence="1 2" key="1">
    <citation type="journal article" date="2023" name="G3 (Bethesda)">
        <title>A chromosome-length genome assembly and annotation of blackberry (Rubus argutus, cv. 'Hillquist').</title>
        <authorList>
            <person name="Bruna T."/>
            <person name="Aryal R."/>
            <person name="Dudchenko O."/>
            <person name="Sargent D.J."/>
            <person name="Mead D."/>
            <person name="Buti M."/>
            <person name="Cavallini A."/>
            <person name="Hytonen T."/>
            <person name="Andres J."/>
            <person name="Pham M."/>
            <person name="Weisz D."/>
            <person name="Mascagni F."/>
            <person name="Usai G."/>
            <person name="Natali L."/>
            <person name="Bassil N."/>
            <person name="Fernandez G.E."/>
            <person name="Lomsadze A."/>
            <person name="Armour M."/>
            <person name="Olukolu B."/>
            <person name="Poorten T."/>
            <person name="Britton C."/>
            <person name="Davik J."/>
            <person name="Ashrafi H."/>
            <person name="Aiden E.L."/>
            <person name="Borodovsky M."/>
            <person name="Worthington M."/>
        </authorList>
    </citation>
    <scope>NUCLEOTIDE SEQUENCE [LARGE SCALE GENOMIC DNA]</scope>
    <source>
        <strain evidence="1">PI 553951</strain>
    </source>
</reference>
<organism evidence="1 2">
    <name type="scientific">Rubus argutus</name>
    <name type="common">Southern blackberry</name>
    <dbReference type="NCBI Taxonomy" id="59490"/>
    <lineage>
        <taxon>Eukaryota</taxon>
        <taxon>Viridiplantae</taxon>
        <taxon>Streptophyta</taxon>
        <taxon>Embryophyta</taxon>
        <taxon>Tracheophyta</taxon>
        <taxon>Spermatophyta</taxon>
        <taxon>Magnoliopsida</taxon>
        <taxon>eudicotyledons</taxon>
        <taxon>Gunneridae</taxon>
        <taxon>Pentapetalae</taxon>
        <taxon>rosids</taxon>
        <taxon>fabids</taxon>
        <taxon>Rosales</taxon>
        <taxon>Rosaceae</taxon>
        <taxon>Rosoideae</taxon>
        <taxon>Rosoideae incertae sedis</taxon>
        <taxon>Rubus</taxon>
    </lineage>
</organism>
<dbReference type="AlphaFoldDB" id="A0AAW1WYI9"/>
<comment type="caution">
    <text evidence="1">The sequence shown here is derived from an EMBL/GenBank/DDBJ whole genome shotgun (WGS) entry which is preliminary data.</text>
</comment>
<keyword evidence="2" id="KW-1185">Reference proteome</keyword>
<dbReference type="EMBL" id="JBEDUW010000005">
    <property type="protein sequence ID" value="KAK9929061.1"/>
    <property type="molecule type" value="Genomic_DNA"/>
</dbReference>
<name>A0AAW1WYI9_RUBAR</name>
<accession>A0AAW1WYI9</accession>
<gene>
    <name evidence="1" type="ORF">M0R45_026171</name>
</gene>
<dbReference type="Proteomes" id="UP001457282">
    <property type="component" value="Unassembled WGS sequence"/>
</dbReference>
<evidence type="ECO:0000313" key="2">
    <source>
        <dbReference type="Proteomes" id="UP001457282"/>
    </source>
</evidence>
<evidence type="ECO:0000313" key="1">
    <source>
        <dbReference type="EMBL" id="KAK9929061.1"/>
    </source>
</evidence>
<sequence>MASSWSVGLARGAWLGTSGSAINGRFEGTAWKSGKLDCGLAAHRGLNLGSGARTYGWRGLGYFTAMAAWLGFEVAGATRVGLIGLPAMADGGDAGRELQIWVLLYD</sequence>
<proteinExistence type="predicted"/>
<protein>
    <submittedName>
        <fullName evidence="1">Uncharacterized protein</fullName>
    </submittedName>
</protein>